<evidence type="ECO:0000313" key="3">
    <source>
        <dbReference type="Proteomes" id="UP000758155"/>
    </source>
</evidence>
<gene>
    <name evidence="2" type="ORF">E8E12_000421</name>
</gene>
<reference evidence="2" key="1">
    <citation type="submission" date="2019-04" db="EMBL/GenBank/DDBJ databases">
        <title>Sequencing of skin fungus with MAO and IRED activity.</title>
        <authorList>
            <person name="Marsaioli A.J."/>
            <person name="Bonatto J.M.C."/>
            <person name="Reis Junior O."/>
        </authorList>
    </citation>
    <scope>NUCLEOTIDE SEQUENCE</scope>
    <source>
        <strain evidence="2">28M1</strain>
    </source>
</reference>
<evidence type="ECO:0000313" key="2">
    <source>
        <dbReference type="EMBL" id="KAF3034212.1"/>
    </source>
</evidence>
<sequence length="75" mass="8391">MDTFLFDELLITHDIWGSEVLSQTSLNPRLANEMTHEQAGERSHPERRSVHTVAASPPDVTQKAFVTPIASFESI</sequence>
<name>A0A9P4WJS4_9PLEO</name>
<dbReference type="AlphaFoldDB" id="A0A9P4WJS4"/>
<feature type="region of interest" description="Disordered" evidence="1">
    <location>
        <begin position="33"/>
        <end position="57"/>
    </location>
</feature>
<accession>A0A9P4WJS4</accession>
<dbReference type="Proteomes" id="UP000758155">
    <property type="component" value="Unassembled WGS sequence"/>
</dbReference>
<protein>
    <submittedName>
        <fullName evidence="2">Uncharacterized protein</fullName>
    </submittedName>
</protein>
<keyword evidence="3" id="KW-1185">Reference proteome</keyword>
<evidence type="ECO:0000256" key="1">
    <source>
        <dbReference type="SAM" id="MobiDB-lite"/>
    </source>
</evidence>
<organism evidence="2 3">
    <name type="scientific">Didymella heteroderae</name>
    <dbReference type="NCBI Taxonomy" id="1769908"/>
    <lineage>
        <taxon>Eukaryota</taxon>
        <taxon>Fungi</taxon>
        <taxon>Dikarya</taxon>
        <taxon>Ascomycota</taxon>
        <taxon>Pezizomycotina</taxon>
        <taxon>Dothideomycetes</taxon>
        <taxon>Pleosporomycetidae</taxon>
        <taxon>Pleosporales</taxon>
        <taxon>Pleosporineae</taxon>
        <taxon>Didymellaceae</taxon>
        <taxon>Didymella</taxon>
    </lineage>
</organism>
<dbReference type="EMBL" id="SWKV01000070">
    <property type="protein sequence ID" value="KAF3034212.1"/>
    <property type="molecule type" value="Genomic_DNA"/>
</dbReference>
<feature type="compositionally biased region" description="Basic and acidic residues" evidence="1">
    <location>
        <begin position="34"/>
        <end position="49"/>
    </location>
</feature>
<comment type="caution">
    <text evidence="2">The sequence shown here is derived from an EMBL/GenBank/DDBJ whole genome shotgun (WGS) entry which is preliminary data.</text>
</comment>
<proteinExistence type="predicted"/>